<feature type="compositionally biased region" description="Low complexity" evidence="6">
    <location>
        <begin position="528"/>
        <end position="541"/>
    </location>
</feature>
<dbReference type="GO" id="GO:0016020">
    <property type="term" value="C:membrane"/>
    <property type="evidence" value="ECO:0007669"/>
    <property type="project" value="UniProtKB-SubCell"/>
</dbReference>
<evidence type="ECO:0008006" key="9">
    <source>
        <dbReference type="Google" id="ProtNLM"/>
    </source>
</evidence>
<proteinExistence type="inferred from homology"/>
<protein>
    <recommendedName>
        <fullName evidence="9">Fascin domain-containing protein</fullName>
    </recommendedName>
</protein>
<accession>K0T5W0</accession>
<feature type="compositionally biased region" description="Basic and acidic residues" evidence="6">
    <location>
        <begin position="22"/>
        <end position="37"/>
    </location>
</feature>
<evidence type="ECO:0000256" key="3">
    <source>
        <dbReference type="ARBA" id="ARBA00022692"/>
    </source>
</evidence>
<evidence type="ECO:0000256" key="5">
    <source>
        <dbReference type="ARBA" id="ARBA00023136"/>
    </source>
</evidence>
<reference evidence="7 8" key="1">
    <citation type="journal article" date="2012" name="Genome Biol.">
        <title>Genome and low-iron response of an oceanic diatom adapted to chronic iron limitation.</title>
        <authorList>
            <person name="Lommer M."/>
            <person name="Specht M."/>
            <person name="Roy A.S."/>
            <person name="Kraemer L."/>
            <person name="Andreson R."/>
            <person name="Gutowska M.A."/>
            <person name="Wolf J."/>
            <person name="Bergner S.V."/>
            <person name="Schilhabel M.B."/>
            <person name="Klostermeier U.C."/>
            <person name="Beiko R.G."/>
            <person name="Rosenstiel P."/>
            <person name="Hippler M."/>
            <person name="Laroche J."/>
        </authorList>
    </citation>
    <scope>NUCLEOTIDE SEQUENCE [LARGE SCALE GENOMIC DNA]</scope>
    <source>
        <strain evidence="7 8">CCMP1005</strain>
    </source>
</reference>
<keyword evidence="3" id="KW-0812">Transmembrane</keyword>
<keyword evidence="8" id="KW-1185">Reference proteome</keyword>
<dbReference type="OrthoDB" id="50989at2759"/>
<evidence type="ECO:0000256" key="2">
    <source>
        <dbReference type="ARBA" id="ARBA00007262"/>
    </source>
</evidence>
<comment type="subcellular location">
    <subcellularLocation>
        <location evidence="1">Membrane</location>
        <topology evidence="1">Multi-pass membrane protein</topology>
    </subcellularLocation>
</comment>
<keyword evidence="4" id="KW-1133">Transmembrane helix</keyword>
<comment type="caution">
    <text evidence="7">The sequence shown here is derived from an EMBL/GenBank/DDBJ whole genome shotgun (WGS) entry which is preliminary data.</text>
</comment>
<dbReference type="Proteomes" id="UP000266841">
    <property type="component" value="Unassembled WGS sequence"/>
</dbReference>
<dbReference type="InterPro" id="IPR008999">
    <property type="entry name" value="Actin-crosslinking"/>
</dbReference>
<evidence type="ECO:0000256" key="1">
    <source>
        <dbReference type="ARBA" id="ARBA00004141"/>
    </source>
</evidence>
<dbReference type="InterPro" id="IPR009311">
    <property type="entry name" value="IFI6/IFI27-like"/>
</dbReference>
<dbReference type="Pfam" id="PF06140">
    <property type="entry name" value="Ifi-6-16"/>
    <property type="match status" value="1"/>
</dbReference>
<gene>
    <name evidence="7" type="ORF">THAOC_05944</name>
</gene>
<dbReference type="InterPro" id="IPR038213">
    <property type="entry name" value="IFI6/IFI27-like_sf"/>
</dbReference>
<dbReference type="SUPFAM" id="SSF50405">
    <property type="entry name" value="Actin-crosslinking proteins"/>
    <property type="match status" value="2"/>
</dbReference>
<dbReference type="AlphaFoldDB" id="K0T5W0"/>
<evidence type="ECO:0000256" key="6">
    <source>
        <dbReference type="SAM" id="MobiDB-lite"/>
    </source>
</evidence>
<dbReference type="Gene3D" id="2.80.10.50">
    <property type="match status" value="1"/>
</dbReference>
<evidence type="ECO:0000313" key="7">
    <source>
        <dbReference type="EMBL" id="EJK72519.1"/>
    </source>
</evidence>
<feature type="region of interest" description="Disordered" evidence="6">
    <location>
        <begin position="515"/>
        <end position="594"/>
    </location>
</feature>
<dbReference type="Gene3D" id="6.10.110.10">
    <property type="match status" value="1"/>
</dbReference>
<evidence type="ECO:0000256" key="4">
    <source>
        <dbReference type="ARBA" id="ARBA00022989"/>
    </source>
</evidence>
<dbReference type="EMBL" id="AGNL01005708">
    <property type="protein sequence ID" value="EJK72519.1"/>
    <property type="molecule type" value="Genomic_DNA"/>
</dbReference>
<evidence type="ECO:0000313" key="8">
    <source>
        <dbReference type="Proteomes" id="UP000266841"/>
    </source>
</evidence>
<organism evidence="7 8">
    <name type="scientific">Thalassiosira oceanica</name>
    <name type="common">Marine diatom</name>
    <dbReference type="NCBI Taxonomy" id="159749"/>
    <lineage>
        <taxon>Eukaryota</taxon>
        <taxon>Sar</taxon>
        <taxon>Stramenopiles</taxon>
        <taxon>Ochrophyta</taxon>
        <taxon>Bacillariophyta</taxon>
        <taxon>Coscinodiscophyceae</taxon>
        <taxon>Thalassiosirophycidae</taxon>
        <taxon>Thalassiosirales</taxon>
        <taxon>Thalassiosiraceae</taxon>
        <taxon>Thalassiosira</taxon>
    </lineage>
</organism>
<comment type="similarity">
    <text evidence="2">Belongs to the IFI6/IFI27 family.</text>
</comment>
<dbReference type="PANTHER" id="PTHR16932">
    <property type="entry name" value="INTERFERON ALPHA-INDUCIBLE PROTEIN 27"/>
    <property type="match status" value="1"/>
</dbReference>
<feature type="region of interest" description="Disordered" evidence="6">
    <location>
        <begin position="22"/>
        <end position="41"/>
    </location>
</feature>
<keyword evidence="5" id="KW-0472">Membrane</keyword>
<feature type="non-terminal residue" evidence="7">
    <location>
        <position position="594"/>
    </location>
</feature>
<dbReference type="PANTHER" id="PTHR16932:SF18">
    <property type="entry name" value="INTERFERON, ALPHA-INDUCIBLE PROTEIN 27-LIKE 2"/>
    <property type="match status" value="1"/>
</dbReference>
<sequence>MNNCCAEGHKTSHVAAWAEREAGHRADGGSAPRETRHLPGSSLARPHLSNKIIQQVRGNQDAQQEHRLLLYPQCGGVRPRALFHLASHLRSPCGLQYLRNDDDNGTLIITSWTHDHKVLCSDGSGRVFTTENKEGSWEKWRISRQPGTHGVRIQSVEHDRFLAFSGHDLYTMDKEEDTVWHLEPAHGNQFFISETCQDKRLSSSQDHPFTHHNRKPWEKWVIEPTYSEMGNFTIRSLEHGKYLGSEQDGRLVVSEGKHHWSIEFSPHEGSVIIKSVEHDLQLSYLAPRANHAWYNQRQADLELRWHWIYHDYFGSCSTFCSGGIVGAMGFGSGGIAAGSMAAGMMSAEAIAAGGGVAAGGTVATLQSIGAAGLGAAGASAAAATGAVVGGLSSAGVAAASNTLVNEQQSNPPLLAAEHDVIVGLDGVAHEGPVDGAAVDGVLAEEAEGLDREALVRHLWRLDDERSASDRMMAADLQMRHISTYHDGLEGAAAGPGKHKCAPIFSAASTAIGSAPIPARSPDVEGDAPPRAAPLGGRAVAPERAPSSSRAPQTGRDGDDTRSFPVVAAAPPRARPGGRGIASHRQAQGTPVRRA</sequence>
<dbReference type="eggNOG" id="ENOG502RETH">
    <property type="taxonomic scope" value="Eukaryota"/>
</dbReference>
<name>K0T5W0_THAOC</name>